<keyword evidence="1" id="KW-0812">Transmembrane</keyword>
<comment type="caution">
    <text evidence="2">The sequence shown here is derived from an EMBL/GenBank/DDBJ whole genome shotgun (WGS) entry which is preliminary data.</text>
</comment>
<sequence>MQLFISGKMEEEETNMETKAETRQLETPIKITVAVTYLIMVIVNALANILPINGIDTGAISDSYPNLFAPAGLTFSIWGVIYLLLLGYTLYQFGLFQGDKSKVKTELLRKIGIVFSASSVVNAAWIFSWHYRMIGLSVILMLVILLSLIYINQLILKEKLDQKEKLFIRLPFSVYFGWITVATIANITTLLVDIGWNGFGISESIWTILIIVIGLVIGAVTMIRNHDIAYGLVIIWAYAGILIKHMSQDGFAGQYTGIIMTVIACIVLMGVAIGYVLFAKRQAPPSLK</sequence>
<dbReference type="EMBL" id="JAAZCD010000273">
    <property type="protein sequence ID" value="NLD32965.1"/>
    <property type="molecule type" value="Genomic_DNA"/>
</dbReference>
<feature type="transmembrane region" description="Helical" evidence="1">
    <location>
        <begin position="133"/>
        <end position="151"/>
    </location>
</feature>
<dbReference type="InterPro" id="IPR038330">
    <property type="entry name" value="TspO/MBR-related_sf"/>
</dbReference>
<organism evidence="2 3">
    <name type="scientific">Trichococcus flocculiformis</name>
    <dbReference type="NCBI Taxonomy" id="82803"/>
    <lineage>
        <taxon>Bacteria</taxon>
        <taxon>Bacillati</taxon>
        <taxon>Bacillota</taxon>
        <taxon>Bacilli</taxon>
        <taxon>Lactobacillales</taxon>
        <taxon>Carnobacteriaceae</taxon>
        <taxon>Trichococcus</taxon>
    </lineage>
</organism>
<dbReference type="PANTHER" id="PTHR33802">
    <property type="entry name" value="SI:CH211-161H7.5-RELATED"/>
    <property type="match status" value="1"/>
</dbReference>
<keyword evidence="1" id="KW-1133">Transmembrane helix</keyword>
<dbReference type="AlphaFoldDB" id="A0A847D8B7"/>
<reference evidence="2 3" key="1">
    <citation type="journal article" date="2020" name="Biotechnol. Biofuels">
        <title>New insights from the biogas microbiome by comprehensive genome-resolved metagenomics of nearly 1600 species originating from multiple anaerobic digesters.</title>
        <authorList>
            <person name="Campanaro S."/>
            <person name="Treu L."/>
            <person name="Rodriguez-R L.M."/>
            <person name="Kovalovszki A."/>
            <person name="Ziels R.M."/>
            <person name="Maus I."/>
            <person name="Zhu X."/>
            <person name="Kougias P.G."/>
            <person name="Basile A."/>
            <person name="Luo G."/>
            <person name="Schluter A."/>
            <person name="Konstantinidis K.T."/>
            <person name="Angelidaki I."/>
        </authorList>
    </citation>
    <scope>NUCLEOTIDE SEQUENCE [LARGE SCALE GENOMIC DNA]</scope>
    <source>
        <strain evidence="2">AS07pgkLD_105</strain>
    </source>
</reference>
<dbReference type="Gene3D" id="1.20.1260.100">
    <property type="entry name" value="TspO/MBR protein"/>
    <property type="match status" value="1"/>
</dbReference>
<protein>
    <submittedName>
        <fullName evidence="2">Tryptophan-rich sensory protein</fullName>
    </submittedName>
</protein>
<accession>A0A847D8B7</accession>
<gene>
    <name evidence="2" type="ORF">GX662_12030</name>
</gene>
<feature type="transmembrane region" description="Helical" evidence="1">
    <location>
        <begin position="228"/>
        <end position="246"/>
    </location>
</feature>
<feature type="transmembrane region" description="Helical" evidence="1">
    <location>
        <begin position="29"/>
        <end position="47"/>
    </location>
</feature>
<dbReference type="PANTHER" id="PTHR33802:SF1">
    <property type="entry name" value="XK-RELATED PROTEIN"/>
    <property type="match status" value="1"/>
</dbReference>
<keyword evidence="1" id="KW-0472">Membrane</keyword>
<proteinExistence type="predicted"/>
<feature type="transmembrane region" description="Helical" evidence="1">
    <location>
        <begin position="172"/>
        <end position="192"/>
    </location>
</feature>
<name>A0A847D8B7_9LACT</name>
<feature type="transmembrane region" description="Helical" evidence="1">
    <location>
        <begin position="107"/>
        <end position="127"/>
    </location>
</feature>
<feature type="transmembrane region" description="Helical" evidence="1">
    <location>
        <begin position="204"/>
        <end position="223"/>
    </location>
</feature>
<dbReference type="Proteomes" id="UP000589373">
    <property type="component" value="Unassembled WGS sequence"/>
</dbReference>
<feature type="transmembrane region" description="Helical" evidence="1">
    <location>
        <begin position="258"/>
        <end position="278"/>
    </location>
</feature>
<evidence type="ECO:0000313" key="3">
    <source>
        <dbReference type="Proteomes" id="UP000589373"/>
    </source>
</evidence>
<feature type="transmembrane region" description="Helical" evidence="1">
    <location>
        <begin position="67"/>
        <end position="86"/>
    </location>
</feature>
<evidence type="ECO:0000313" key="2">
    <source>
        <dbReference type="EMBL" id="NLD32965.1"/>
    </source>
</evidence>
<evidence type="ECO:0000256" key="1">
    <source>
        <dbReference type="SAM" id="Phobius"/>
    </source>
</evidence>